<comment type="caution">
    <text evidence="2">The sequence shown here is derived from an EMBL/GenBank/DDBJ whole genome shotgun (WGS) entry which is preliminary data.</text>
</comment>
<dbReference type="EMBL" id="JAAZKV010000011">
    <property type="protein sequence ID" value="NMA44461.1"/>
    <property type="molecule type" value="Genomic_DNA"/>
</dbReference>
<feature type="region of interest" description="Disordered" evidence="1">
    <location>
        <begin position="33"/>
        <end position="53"/>
    </location>
</feature>
<sequence length="273" mass="31318">MTSIEARTKEVNEIVEDIKEIDEKIDEVNDEELDKEFDEENEENEEVAVDSGAGAENKLPFPRATITNLIRKNVSKGKQIKGTVKDEMNIWVDSLIEKITKKMDSQPYTFVNYDMLKEAIGPYEGMKNLNEQRVELLTKINSIKTQCDEVIAKIDSDAKSNTVSLNINNTDLPFPKATITNKIRQNLSPGKTIKGPVKRGLNVWLGGIVERVSKKMDSYNYPYIDRSMFKEAIEPYDTITEIELEKERIIQQMQSMKTICDILSLEIDRKFKL</sequence>
<name>A0A7K4BZ95_9ARCH</name>
<evidence type="ECO:0000313" key="3">
    <source>
        <dbReference type="Proteomes" id="UP000526302"/>
    </source>
</evidence>
<reference evidence="2 3" key="1">
    <citation type="journal article" date="2020" name="Biotechnol. Biofuels">
        <title>New insights from the biogas microbiome by comprehensive genome-resolved metagenomics of nearly 1600 species originating from multiple anaerobic digesters.</title>
        <authorList>
            <person name="Campanaro S."/>
            <person name="Treu L."/>
            <person name="Rodriguez-R L.M."/>
            <person name="Kovalovszki A."/>
            <person name="Ziels R.M."/>
            <person name="Maus I."/>
            <person name="Zhu X."/>
            <person name="Kougias P.G."/>
            <person name="Basile A."/>
            <person name="Luo G."/>
            <person name="Schluter A."/>
            <person name="Konstantinidis K.T."/>
            <person name="Angelidaki I."/>
        </authorList>
    </citation>
    <scope>NUCLEOTIDE SEQUENCE [LARGE SCALE GENOMIC DNA]</scope>
    <source>
        <strain evidence="2">AS22ysBPME_79</strain>
    </source>
</reference>
<feature type="compositionally biased region" description="Acidic residues" evidence="1">
    <location>
        <begin position="33"/>
        <end position="48"/>
    </location>
</feature>
<organism evidence="2 3">
    <name type="scientific">Candidatus Iainarchaeum sp</name>
    <dbReference type="NCBI Taxonomy" id="3101447"/>
    <lineage>
        <taxon>Archaea</taxon>
        <taxon>Candidatus Iainarchaeota</taxon>
        <taxon>Candidatus Iainarchaeia</taxon>
        <taxon>Candidatus Iainarchaeales</taxon>
        <taxon>Candidatus Iainarchaeaceae</taxon>
        <taxon>Candidatus Iainarchaeum</taxon>
    </lineage>
</organism>
<protein>
    <submittedName>
        <fullName evidence="2">Uncharacterized protein</fullName>
    </submittedName>
</protein>
<accession>A0A7K4BZ95</accession>
<gene>
    <name evidence="2" type="ORF">GX950_01450</name>
</gene>
<dbReference type="AlphaFoldDB" id="A0A7K4BZ95"/>
<dbReference type="Proteomes" id="UP000526302">
    <property type="component" value="Unassembled WGS sequence"/>
</dbReference>
<evidence type="ECO:0000313" key="2">
    <source>
        <dbReference type="EMBL" id="NMA44461.1"/>
    </source>
</evidence>
<proteinExistence type="predicted"/>
<evidence type="ECO:0000256" key="1">
    <source>
        <dbReference type="SAM" id="MobiDB-lite"/>
    </source>
</evidence>